<accession>A0A4R6BFE9</accession>
<keyword evidence="7" id="KW-0597">Phosphoprotein</keyword>
<dbReference type="CDD" id="cd06225">
    <property type="entry name" value="HAMP"/>
    <property type="match status" value="1"/>
</dbReference>
<gene>
    <name evidence="18" type="ORF">ERX27_01970</name>
</gene>
<dbReference type="GO" id="GO:0004721">
    <property type="term" value="F:phosphoprotein phosphatase activity"/>
    <property type="evidence" value="ECO:0007669"/>
    <property type="project" value="TreeGrafter"/>
</dbReference>
<evidence type="ECO:0000256" key="13">
    <source>
        <dbReference type="ARBA" id="ARBA00023136"/>
    </source>
</evidence>
<dbReference type="InterPro" id="IPR035965">
    <property type="entry name" value="PAS-like_dom_sf"/>
</dbReference>
<dbReference type="AlphaFoldDB" id="A0A4R6BFE9"/>
<comment type="caution">
    <text evidence="18">The sequence shown here is derived from an EMBL/GenBank/DDBJ whole genome shotgun (WGS) entry which is preliminary data.</text>
</comment>
<name>A0A4R6BFE9_9STAP</name>
<dbReference type="Gene3D" id="1.10.287.130">
    <property type="match status" value="1"/>
</dbReference>
<keyword evidence="19" id="KW-1185">Reference proteome</keyword>
<evidence type="ECO:0000256" key="14">
    <source>
        <dbReference type="SAM" id="Phobius"/>
    </source>
</evidence>
<evidence type="ECO:0000259" key="15">
    <source>
        <dbReference type="PROSITE" id="PS50109"/>
    </source>
</evidence>
<dbReference type="SUPFAM" id="SSF55785">
    <property type="entry name" value="PYP-like sensor domain (PAS domain)"/>
    <property type="match status" value="1"/>
</dbReference>
<dbReference type="CDD" id="cd00075">
    <property type="entry name" value="HATPase"/>
    <property type="match status" value="1"/>
</dbReference>
<dbReference type="InterPro" id="IPR003661">
    <property type="entry name" value="HisK_dim/P_dom"/>
</dbReference>
<evidence type="ECO:0000256" key="8">
    <source>
        <dbReference type="ARBA" id="ARBA00022679"/>
    </source>
</evidence>
<comment type="subcellular location">
    <subcellularLocation>
        <location evidence="3">Cell membrane</location>
        <topology evidence="3">Multi-pass membrane protein</topology>
    </subcellularLocation>
    <subcellularLocation>
        <location evidence="2">Membrane raft</location>
        <topology evidence="2">Multi-pass membrane protein</topology>
    </subcellularLocation>
</comment>
<dbReference type="Gene3D" id="3.30.565.10">
    <property type="entry name" value="Histidine kinase-like ATPase, C-terminal domain"/>
    <property type="match status" value="1"/>
</dbReference>
<dbReference type="OrthoDB" id="9813151at2"/>
<sequence length="567" mass="64606">MRSFTNRLFTSLVALMILSFLLIGFFLSNILGEQISKTKEAELERQAERLIEVLKNEDQYLQKIRDYDKVSLKKVWIQKGEKTLFKSDTIDDEQIEKVMAPWINSGASDFYRFQGDSSDAMLIYRKEGYTIFLIDRLTNLESLTKTIWQYMLLTLATAIPVIFFIARYINRTYIAPIREVTYASRLLTEGNYKVRVPESSVTETKELYISTNRLARTLQTLNNEQKLQRNRLETTLENIPSAILMIDKKGQVVIVNDNYNETFNKGQQILSGHFEEVIHFASVKQMIKEAIISEKPINQTIDIQMTVYRKYFDAAVVPVLSRRRRKLEGVVVVLHDITKLKSLEQMRKDFVANVSHELKTPITSIKGFSETLLDGAKNDSDTLDMFLDIILKESNRIQGLVSELLELSKIEQSSHIMLDAVNMSNKALSCIEVVEPLATKKNITIEAMIDHDVIVMAEASKLKQVIINLLSNAINYSPEGSRIKVIVKDGRQGILEVVDEGMGIAAEEQTRIFERFYRVDKARSRDSGGTGLGLAIVKHIVEAFDGVIEVESEVGKGSTFRVYLKKS</sequence>
<evidence type="ECO:0000256" key="9">
    <source>
        <dbReference type="ARBA" id="ARBA00022741"/>
    </source>
</evidence>
<evidence type="ECO:0000256" key="11">
    <source>
        <dbReference type="ARBA" id="ARBA00022840"/>
    </source>
</evidence>
<dbReference type="NCBIfam" id="TIGR00229">
    <property type="entry name" value="sensory_box"/>
    <property type="match status" value="1"/>
</dbReference>
<dbReference type="InterPro" id="IPR005467">
    <property type="entry name" value="His_kinase_dom"/>
</dbReference>
<feature type="transmembrane region" description="Helical" evidence="14">
    <location>
        <begin position="147"/>
        <end position="169"/>
    </location>
</feature>
<dbReference type="PRINTS" id="PR00344">
    <property type="entry name" value="BCTRLSENSOR"/>
</dbReference>
<dbReference type="InterPro" id="IPR013767">
    <property type="entry name" value="PAS_fold"/>
</dbReference>
<dbReference type="Gene3D" id="3.30.450.20">
    <property type="entry name" value="PAS domain"/>
    <property type="match status" value="1"/>
</dbReference>
<comment type="catalytic activity">
    <reaction evidence="1">
        <text>ATP + protein L-histidine = ADP + protein N-phospho-L-histidine.</text>
        <dbReference type="EC" id="2.7.13.3"/>
    </reaction>
</comment>
<dbReference type="GO" id="GO:0016036">
    <property type="term" value="P:cellular response to phosphate starvation"/>
    <property type="evidence" value="ECO:0007669"/>
    <property type="project" value="TreeGrafter"/>
</dbReference>
<dbReference type="Gene3D" id="6.10.340.10">
    <property type="match status" value="1"/>
</dbReference>
<dbReference type="GO" id="GO:0005524">
    <property type="term" value="F:ATP binding"/>
    <property type="evidence" value="ECO:0007669"/>
    <property type="project" value="UniProtKB-KW"/>
</dbReference>
<dbReference type="InterPro" id="IPR050351">
    <property type="entry name" value="BphY/WalK/GraS-like"/>
</dbReference>
<keyword evidence="11" id="KW-0067">ATP-binding</keyword>
<feature type="domain" description="HAMP" evidence="17">
    <location>
        <begin position="171"/>
        <end position="223"/>
    </location>
</feature>
<dbReference type="GO" id="GO:0006355">
    <property type="term" value="P:regulation of DNA-templated transcription"/>
    <property type="evidence" value="ECO:0007669"/>
    <property type="project" value="InterPro"/>
</dbReference>
<evidence type="ECO:0000256" key="3">
    <source>
        <dbReference type="ARBA" id="ARBA00004651"/>
    </source>
</evidence>
<dbReference type="CDD" id="cd00130">
    <property type="entry name" value="PAS"/>
    <property type="match status" value="1"/>
</dbReference>
<dbReference type="PANTHER" id="PTHR45453">
    <property type="entry name" value="PHOSPHATE REGULON SENSOR PROTEIN PHOR"/>
    <property type="match status" value="1"/>
</dbReference>
<feature type="domain" description="Histidine kinase" evidence="15">
    <location>
        <begin position="353"/>
        <end position="567"/>
    </location>
</feature>
<dbReference type="InterPro" id="IPR003594">
    <property type="entry name" value="HATPase_dom"/>
</dbReference>
<dbReference type="SUPFAM" id="SSF47384">
    <property type="entry name" value="Homodimeric domain of signal transducing histidine kinase"/>
    <property type="match status" value="1"/>
</dbReference>
<protein>
    <recommendedName>
        <fullName evidence="5">Sensor protein kinase WalK</fullName>
        <ecNumber evidence="4">2.7.13.3</ecNumber>
    </recommendedName>
</protein>
<reference evidence="18 19" key="1">
    <citation type="submission" date="2019-01" db="EMBL/GenBank/DDBJ databases">
        <title>Draft genome sequences of the type strains of six Macrococcus species.</title>
        <authorList>
            <person name="Mazhar S."/>
            <person name="Altermann E."/>
            <person name="Hill C."/>
            <person name="Mcauliffe O."/>
        </authorList>
    </citation>
    <scope>NUCLEOTIDE SEQUENCE [LARGE SCALE GENOMIC DNA]</scope>
    <source>
        <strain evidence="18 19">CCM4811</strain>
    </source>
</reference>
<dbReference type="InterPro" id="IPR004358">
    <property type="entry name" value="Sig_transdc_His_kin-like_C"/>
</dbReference>
<dbReference type="PROSITE" id="PS50109">
    <property type="entry name" value="HIS_KIN"/>
    <property type="match status" value="1"/>
</dbReference>
<dbReference type="SMART" id="SM00387">
    <property type="entry name" value="HATPase_c"/>
    <property type="match status" value="1"/>
</dbReference>
<evidence type="ECO:0000259" key="16">
    <source>
        <dbReference type="PROSITE" id="PS50112"/>
    </source>
</evidence>
<evidence type="ECO:0000313" key="19">
    <source>
        <dbReference type="Proteomes" id="UP000295310"/>
    </source>
</evidence>
<dbReference type="InterPro" id="IPR036890">
    <property type="entry name" value="HATPase_C_sf"/>
</dbReference>
<dbReference type="Pfam" id="PF00989">
    <property type="entry name" value="PAS"/>
    <property type="match status" value="1"/>
</dbReference>
<dbReference type="NCBIfam" id="NF046044">
    <property type="entry name" value="PnpS"/>
    <property type="match status" value="1"/>
</dbReference>
<dbReference type="FunFam" id="1.10.287.130:FF:000001">
    <property type="entry name" value="Two-component sensor histidine kinase"/>
    <property type="match status" value="1"/>
</dbReference>
<evidence type="ECO:0000256" key="2">
    <source>
        <dbReference type="ARBA" id="ARBA00004314"/>
    </source>
</evidence>
<dbReference type="InterPro" id="IPR000014">
    <property type="entry name" value="PAS"/>
</dbReference>
<dbReference type="Proteomes" id="UP000295310">
    <property type="component" value="Unassembled WGS sequence"/>
</dbReference>
<dbReference type="Pfam" id="PF02518">
    <property type="entry name" value="HATPase_c"/>
    <property type="match status" value="1"/>
</dbReference>
<dbReference type="Pfam" id="PF00512">
    <property type="entry name" value="HisKA"/>
    <property type="match status" value="1"/>
</dbReference>
<dbReference type="InterPro" id="IPR036097">
    <property type="entry name" value="HisK_dim/P_sf"/>
</dbReference>
<evidence type="ECO:0000259" key="17">
    <source>
        <dbReference type="PROSITE" id="PS50885"/>
    </source>
</evidence>
<dbReference type="EC" id="2.7.13.3" evidence="4"/>
<keyword evidence="14" id="KW-0812">Transmembrane</keyword>
<feature type="domain" description="PAS" evidence="16">
    <location>
        <begin position="228"/>
        <end position="279"/>
    </location>
</feature>
<dbReference type="EMBL" id="SCWA01000003">
    <property type="protein sequence ID" value="TDL98564.1"/>
    <property type="molecule type" value="Genomic_DNA"/>
</dbReference>
<dbReference type="CDD" id="cd00082">
    <property type="entry name" value="HisKA"/>
    <property type="match status" value="1"/>
</dbReference>
<keyword evidence="6" id="KW-1003">Cell membrane</keyword>
<dbReference type="PROSITE" id="PS50885">
    <property type="entry name" value="HAMP"/>
    <property type="match status" value="1"/>
</dbReference>
<dbReference type="GO" id="GO:0000155">
    <property type="term" value="F:phosphorelay sensor kinase activity"/>
    <property type="evidence" value="ECO:0007669"/>
    <property type="project" value="InterPro"/>
</dbReference>
<evidence type="ECO:0000256" key="5">
    <source>
        <dbReference type="ARBA" id="ARBA00017772"/>
    </source>
</evidence>
<keyword evidence="10" id="KW-0418">Kinase</keyword>
<evidence type="ECO:0000256" key="4">
    <source>
        <dbReference type="ARBA" id="ARBA00012438"/>
    </source>
</evidence>
<keyword evidence="12" id="KW-0902">Two-component regulatory system</keyword>
<keyword evidence="13 14" id="KW-0472">Membrane</keyword>
<evidence type="ECO:0000313" key="18">
    <source>
        <dbReference type="EMBL" id="TDL98564.1"/>
    </source>
</evidence>
<dbReference type="SMART" id="SM00388">
    <property type="entry name" value="HisKA"/>
    <property type="match status" value="1"/>
</dbReference>
<dbReference type="PROSITE" id="PS50112">
    <property type="entry name" value="PAS"/>
    <property type="match status" value="1"/>
</dbReference>
<evidence type="ECO:0000256" key="10">
    <source>
        <dbReference type="ARBA" id="ARBA00022777"/>
    </source>
</evidence>
<dbReference type="RefSeq" id="WP_133431157.1">
    <property type="nucleotide sequence ID" value="NZ_SCWA01000003.1"/>
</dbReference>
<evidence type="ECO:0000256" key="7">
    <source>
        <dbReference type="ARBA" id="ARBA00022553"/>
    </source>
</evidence>
<dbReference type="FunFam" id="3.30.565.10:FF:000023">
    <property type="entry name" value="PAS domain-containing sensor histidine kinase"/>
    <property type="match status" value="1"/>
</dbReference>
<dbReference type="GO" id="GO:0005886">
    <property type="term" value="C:plasma membrane"/>
    <property type="evidence" value="ECO:0007669"/>
    <property type="project" value="UniProtKB-SubCell"/>
</dbReference>
<keyword evidence="9" id="KW-0547">Nucleotide-binding</keyword>
<keyword evidence="14" id="KW-1133">Transmembrane helix</keyword>
<organism evidence="18 19">
    <name type="scientific">Macrococcus brunensis</name>
    <dbReference type="NCBI Taxonomy" id="198483"/>
    <lineage>
        <taxon>Bacteria</taxon>
        <taxon>Bacillati</taxon>
        <taxon>Bacillota</taxon>
        <taxon>Bacilli</taxon>
        <taxon>Bacillales</taxon>
        <taxon>Staphylococcaceae</taxon>
        <taxon>Macrococcus</taxon>
    </lineage>
</organism>
<dbReference type="PANTHER" id="PTHR45453:SF1">
    <property type="entry name" value="PHOSPHATE REGULON SENSOR PROTEIN PHOR"/>
    <property type="match status" value="1"/>
</dbReference>
<dbReference type="SUPFAM" id="SSF55874">
    <property type="entry name" value="ATPase domain of HSP90 chaperone/DNA topoisomerase II/histidine kinase"/>
    <property type="match status" value="1"/>
</dbReference>
<keyword evidence="8" id="KW-0808">Transferase</keyword>
<evidence type="ECO:0000256" key="6">
    <source>
        <dbReference type="ARBA" id="ARBA00022475"/>
    </source>
</evidence>
<dbReference type="GO" id="GO:0045121">
    <property type="term" value="C:membrane raft"/>
    <property type="evidence" value="ECO:0007669"/>
    <property type="project" value="UniProtKB-SubCell"/>
</dbReference>
<dbReference type="SMART" id="SM00091">
    <property type="entry name" value="PAS"/>
    <property type="match status" value="1"/>
</dbReference>
<proteinExistence type="predicted"/>
<dbReference type="InterPro" id="IPR003660">
    <property type="entry name" value="HAMP_dom"/>
</dbReference>
<evidence type="ECO:0000256" key="1">
    <source>
        <dbReference type="ARBA" id="ARBA00000085"/>
    </source>
</evidence>
<evidence type="ECO:0000256" key="12">
    <source>
        <dbReference type="ARBA" id="ARBA00023012"/>
    </source>
</evidence>